<dbReference type="GO" id="GO:0009247">
    <property type="term" value="P:glycolipid biosynthetic process"/>
    <property type="evidence" value="ECO:0007669"/>
    <property type="project" value="TreeGrafter"/>
</dbReference>
<dbReference type="AlphaFoldDB" id="A0A150TPH4"/>
<evidence type="ECO:0008006" key="3">
    <source>
        <dbReference type="Google" id="ProtNLM"/>
    </source>
</evidence>
<name>A0A150TPH4_SORCE</name>
<protein>
    <recommendedName>
        <fullName evidence="3">Saccharopine dehydrogenase NADP binding domain-containing protein</fullName>
    </recommendedName>
</protein>
<dbReference type="SUPFAM" id="SSF51735">
    <property type="entry name" value="NAD(P)-binding Rossmann-fold domains"/>
    <property type="match status" value="1"/>
</dbReference>
<reference evidence="1 2" key="1">
    <citation type="submission" date="2014-02" db="EMBL/GenBank/DDBJ databases">
        <title>The small core and large imbalanced accessory genome model reveals a collaborative survival strategy of Sorangium cellulosum strains in nature.</title>
        <authorList>
            <person name="Han K."/>
            <person name="Peng R."/>
            <person name="Blom J."/>
            <person name="Li Y.-Z."/>
        </authorList>
    </citation>
    <scope>NUCLEOTIDE SEQUENCE [LARGE SCALE GENOMIC DNA]</scope>
    <source>
        <strain evidence="1 2">So0007-03</strain>
    </source>
</reference>
<accession>A0A150TPH4</accession>
<comment type="caution">
    <text evidence="1">The sequence shown here is derived from an EMBL/GenBank/DDBJ whole genome shotgun (WGS) entry which is preliminary data.</text>
</comment>
<dbReference type="InterPro" id="IPR051276">
    <property type="entry name" value="Saccharopine_DH-like_oxidrdct"/>
</dbReference>
<dbReference type="PANTHER" id="PTHR12286:SF5">
    <property type="entry name" value="SACCHAROPINE DEHYDROGENASE-LIKE OXIDOREDUCTASE"/>
    <property type="match status" value="1"/>
</dbReference>
<sequence length="140" mass="15705">MTKELDIVLFGATGFTGRLVAEYLVARRPGVRWALAGRRRHRLEHVRSGLAALDPAAEALPILVGDSLDRGAMDDIARRARVVCSTAGPYAKLRRSGGRRLRRGGFYWLHSYLEHVWLFKDQVFRDKTAEVVERIAACSS</sequence>
<dbReference type="EMBL" id="JEME01001620">
    <property type="protein sequence ID" value="KYG06570.1"/>
    <property type="molecule type" value="Genomic_DNA"/>
</dbReference>
<organism evidence="1 2">
    <name type="scientific">Sorangium cellulosum</name>
    <name type="common">Polyangium cellulosum</name>
    <dbReference type="NCBI Taxonomy" id="56"/>
    <lineage>
        <taxon>Bacteria</taxon>
        <taxon>Pseudomonadati</taxon>
        <taxon>Myxococcota</taxon>
        <taxon>Polyangia</taxon>
        <taxon>Polyangiales</taxon>
        <taxon>Polyangiaceae</taxon>
        <taxon>Sorangium</taxon>
    </lineage>
</organism>
<evidence type="ECO:0000313" key="2">
    <source>
        <dbReference type="Proteomes" id="UP000075502"/>
    </source>
</evidence>
<evidence type="ECO:0000313" key="1">
    <source>
        <dbReference type="EMBL" id="KYG06570.1"/>
    </source>
</evidence>
<dbReference type="Proteomes" id="UP000075502">
    <property type="component" value="Unassembled WGS sequence"/>
</dbReference>
<dbReference type="Gene3D" id="3.40.50.720">
    <property type="entry name" value="NAD(P)-binding Rossmann-like Domain"/>
    <property type="match status" value="1"/>
</dbReference>
<dbReference type="PANTHER" id="PTHR12286">
    <property type="entry name" value="SACCHAROPINE DEHYDROGENASE-LIKE OXIDOREDUCTASE"/>
    <property type="match status" value="1"/>
</dbReference>
<gene>
    <name evidence="1" type="ORF">BE21_34045</name>
</gene>
<proteinExistence type="predicted"/>
<dbReference type="GO" id="GO:0005886">
    <property type="term" value="C:plasma membrane"/>
    <property type="evidence" value="ECO:0007669"/>
    <property type="project" value="TreeGrafter"/>
</dbReference>
<dbReference type="InterPro" id="IPR036291">
    <property type="entry name" value="NAD(P)-bd_dom_sf"/>
</dbReference>